<evidence type="ECO:0000313" key="2">
    <source>
        <dbReference type="Proteomes" id="UP000663760"/>
    </source>
</evidence>
<accession>A0A7I8LCQ1</accession>
<protein>
    <submittedName>
        <fullName evidence="1">Uncharacterized protein</fullName>
    </submittedName>
</protein>
<dbReference type="OrthoDB" id="691565at2759"/>
<dbReference type="EMBL" id="LR746276">
    <property type="protein sequence ID" value="CAA7407068.1"/>
    <property type="molecule type" value="Genomic_DNA"/>
</dbReference>
<dbReference type="Proteomes" id="UP000663760">
    <property type="component" value="Chromosome 13"/>
</dbReference>
<name>A0A7I8LCQ1_SPIIN</name>
<evidence type="ECO:0000313" key="1">
    <source>
        <dbReference type="EMBL" id="CAA7407068.1"/>
    </source>
</evidence>
<proteinExistence type="predicted"/>
<gene>
    <name evidence="1" type="ORF">SI8410_13017746</name>
</gene>
<keyword evidence="2" id="KW-1185">Reference proteome</keyword>
<reference evidence="1" key="1">
    <citation type="submission" date="2020-02" db="EMBL/GenBank/DDBJ databases">
        <authorList>
            <person name="Scholz U."/>
            <person name="Mascher M."/>
            <person name="Fiebig A."/>
        </authorList>
    </citation>
    <scope>NUCLEOTIDE SEQUENCE</scope>
</reference>
<organism evidence="1 2">
    <name type="scientific">Spirodela intermedia</name>
    <name type="common">Intermediate duckweed</name>
    <dbReference type="NCBI Taxonomy" id="51605"/>
    <lineage>
        <taxon>Eukaryota</taxon>
        <taxon>Viridiplantae</taxon>
        <taxon>Streptophyta</taxon>
        <taxon>Embryophyta</taxon>
        <taxon>Tracheophyta</taxon>
        <taxon>Spermatophyta</taxon>
        <taxon>Magnoliopsida</taxon>
        <taxon>Liliopsida</taxon>
        <taxon>Araceae</taxon>
        <taxon>Lemnoideae</taxon>
        <taxon>Spirodela</taxon>
    </lineage>
</organism>
<sequence>MAIKHCVEDKKILVNYVKTEDRLVNILTKSLGRLKFVEMQWRGGSD</sequence>
<dbReference type="AlphaFoldDB" id="A0A7I8LCQ1"/>